<dbReference type="InterPro" id="IPR004682">
    <property type="entry name" value="TRAP_DctP"/>
</dbReference>
<evidence type="ECO:0000256" key="2">
    <source>
        <dbReference type="ARBA" id="ARBA00022448"/>
    </source>
</evidence>
<keyword evidence="6" id="KW-1185">Reference proteome</keyword>
<dbReference type="RefSeq" id="WP_271427334.1">
    <property type="nucleotide sequence ID" value="NZ_JAQIPB010000002.1"/>
</dbReference>
<dbReference type="Proteomes" id="UP001212602">
    <property type="component" value="Unassembled WGS sequence"/>
</dbReference>
<dbReference type="Pfam" id="PF03480">
    <property type="entry name" value="DctP"/>
    <property type="match status" value="1"/>
</dbReference>
<feature type="chain" id="PRO_5042077931" evidence="4">
    <location>
        <begin position="32"/>
        <end position="336"/>
    </location>
</feature>
<dbReference type="PANTHER" id="PTHR33376">
    <property type="match status" value="1"/>
</dbReference>
<reference evidence="5" key="1">
    <citation type="submission" date="2023-01" db="EMBL/GenBank/DDBJ databases">
        <title>Xenophilus mangrovi sp. nov., isolated from soil of Mangrove nature reserve.</title>
        <authorList>
            <person name="Xu S."/>
            <person name="Liu Z."/>
            <person name="Xu Y."/>
        </authorList>
    </citation>
    <scope>NUCLEOTIDE SEQUENCE</scope>
    <source>
        <strain evidence="5">YW8</strain>
    </source>
</reference>
<comment type="similarity">
    <text evidence="1">Belongs to the bacterial solute-binding protein 7 family.</text>
</comment>
<dbReference type="PANTHER" id="PTHR33376:SF7">
    <property type="entry name" value="C4-DICARBOXYLATE-BINDING PROTEIN DCTB"/>
    <property type="match status" value="1"/>
</dbReference>
<dbReference type="InterPro" id="IPR038404">
    <property type="entry name" value="TRAP_DctP_sf"/>
</dbReference>
<evidence type="ECO:0000256" key="3">
    <source>
        <dbReference type="ARBA" id="ARBA00022729"/>
    </source>
</evidence>
<keyword evidence="3 4" id="KW-0732">Signal</keyword>
<organism evidence="5 6">
    <name type="scientific">Xenophilus arseniciresistens</name>
    <dbReference type="NCBI Taxonomy" id="1283306"/>
    <lineage>
        <taxon>Bacteria</taxon>
        <taxon>Pseudomonadati</taxon>
        <taxon>Pseudomonadota</taxon>
        <taxon>Betaproteobacteria</taxon>
        <taxon>Burkholderiales</taxon>
        <taxon>Comamonadaceae</taxon>
        <taxon>Xenophilus</taxon>
    </lineage>
</organism>
<dbReference type="CDD" id="cd13669">
    <property type="entry name" value="PBP2_TRAP_TM0322_like"/>
    <property type="match status" value="1"/>
</dbReference>
<evidence type="ECO:0000256" key="1">
    <source>
        <dbReference type="ARBA" id="ARBA00009023"/>
    </source>
</evidence>
<comment type="caution">
    <text evidence="5">The sequence shown here is derived from an EMBL/GenBank/DDBJ whole genome shotgun (WGS) entry which is preliminary data.</text>
</comment>
<dbReference type="EMBL" id="JAQIPB010000002">
    <property type="protein sequence ID" value="MDA7416101.1"/>
    <property type="molecule type" value="Genomic_DNA"/>
</dbReference>
<dbReference type="NCBIfam" id="NF037995">
    <property type="entry name" value="TRAP_S1"/>
    <property type="match status" value="1"/>
</dbReference>
<keyword evidence="2" id="KW-0813">Transport</keyword>
<dbReference type="InterPro" id="IPR018389">
    <property type="entry name" value="DctP_fam"/>
</dbReference>
<dbReference type="GO" id="GO:0030288">
    <property type="term" value="C:outer membrane-bounded periplasmic space"/>
    <property type="evidence" value="ECO:0007669"/>
    <property type="project" value="InterPro"/>
</dbReference>
<dbReference type="NCBIfam" id="TIGR00787">
    <property type="entry name" value="dctP"/>
    <property type="match status" value="1"/>
</dbReference>
<dbReference type="Gene3D" id="3.40.190.170">
    <property type="entry name" value="Bacterial extracellular solute-binding protein, family 7"/>
    <property type="match status" value="1"/>
</dbReference>
<sequence>MTSRRTAAAKTLSLLAAGLALTFGMAAPAAAQNYTLRFSTSQVNPNEPVVKVMHSFADRVKQRSGGRLTLNIFTGDQLGPQKKVNEMIKGGARVLSVTDYGQLSQFVPDLGILAGPYLYANHDEAKKLFASEVFKELSGRLEQQGMKLIMADGLFGVRHLLGSKPVRTPADIAGMTLRVPPSPIMLETFTALGARPTALPWGEVYNALQTNVVDAAEANYGSLVGSKLYEVRKVLSTTAHQTMYATMVTSADFFKSLPPDLQTVLLEEGRKAGAELTQLTQASDAAYADEMKKAGVQFVTDVDNKAFAEKAKVAYTKVPGLTPGMYDKVRAAMTAH</sequence>
<dbReference type="PIRSF" id="PIRSF006470">
    <property type="entry name" value="DctB"/>
    <property type="match status" value="1"/>
</dbReference>
<feature type="signal peptide" evidence="4">
    <location>
        <begin position="1"/>
        <end position="31"/>
    </location>
</feature>
<evidence type="ECO:0000313" key="5">
    <source>
        <dbReference type="EMBL" id="MDA7416101.1"/>
    </source>
</evidence>
<proteinExistence type="inferred from homology"/>
<dbReference type="GO" id="GO:0055085">
    <property type="term" value="P:transmembrane transport"/>
    <property type="evidence" value="ECO:0007669"/>
    <property type="project" value="InterPro"/>
</dbReference>
<evidence type="ECO:0000313" key="6">
    <source>
        <dbReference type="Proteomes" id="UP001212602"/>
    </source>
</evidence>
<accession>A0AAE3N6E4</accession>
<protein>
    <submittedName>
        <fullName evidence="5">C4-dicarboxylate TRAP transporter substrate-binding protein</fullName>
    </submittedName>
</protein>
<evidence type="ECO:0000256" key="4">
    <source>
        <dbReference type="SAM" id="SignalP"/>
    </source>
</evidence>
<gene>
    <name evidence="5" type="ORF">PGB34_06950</name>
</gene>
<dbReference type="AlphaFoldDB" id="A0AAE3N6E4"/>
<name>A0AAE3N6E4_9BURK</name>